<dbReference type="GO" id="GO:0051539">
    <property type="term" value="F:4 iron, 4 sulfur cluster binding"/>
    <property type="evidence" value="ECO:0007669"/>
    <property type="project" value="UniProtKB-KW"/>
</dbReference>
<dbReference type="AlphaFoldDB" id="A0A380S7W9"/>
<dbReference type="CDD" id="cd01335">
    <property type="entry name" value="Radical_SAM"/>
    <property type="match status" value="1"/>
</dbReference>
<dbReference type="Gene3D" id="3.20.20.70">
    <property type="entry name" value="Aldolase class I"/>
    <property type="match status" value="1"/>
</dbReference>
<feature type="domain" description="Radical SAM core" evidence="8">
    <location>
        <begin position="48"/>
        <end position="277"/>
    </location>
</feature>
<dbReference type="Proteomes" id="UP000255423">
    <property type="component" value="Unassembled WGS sequence"/>
</dbReference>
<dbReference type="SFLD" id="SFLDS00029">
    <property type="entry name" value="Radical_SAM"/>
    <property type="match status" value="1"/>
</dbReference>
<dbReference type="InterPro" id="IPR007197">
    <property type="entry name" value="rSAM"/>
</dbReference>
<comment type="cofactor">
    <cofactor evidence="6">
        <name>[4Fe-4S] cluster</name>
        <dbReference type="ChEBI" id="CHEBI:49883"/>
    </cofactor>
    <text evidence="6">Binds 1 [4Fe-4S] cluster. The cluster is coordinated with 3 cysteines and an exchangeable S-adenosyl-L-methionine.</text>
</comment>
<feature type="binding site" evidence="7">
    <location>
        <position position="284"/>
    </location>
    <ligand>
        <name>(3R)-3-methyl-D-ornithine</name>
        <dbReference type="ChEBI" id="CHEBI:64642"/>
    </ligand>
</feature>
<evidence type="ECO:0000313" key="9">
    <source>
        <dbReference type="EMBL" id="SUQ25865.1"/>
    </source>
</evidence>
<dbReference type="NCBIfam" id="TIGR00423">
    <property type="entry name" value="CofH family radical SAM protein"/>
    <property type="match status" value="1"/>
</dbReference>
<dbReference type="SFLD" id="SFLDG01064">
    <property type="entry name" value="F420__menaquinone_cofactor_bio"/>
    <property type="match status" value="1"/>
</dbReference>
<evidence type="ECO:0000313" key="10">
    <source>
        <dbReference type="Proteomes" id="UP000255423"/>
    </source>
</evidence>
<organism evidence="9 10">
    <name type="scientific">Fibrobacter succinogenes</name>
    <name type="common">Bacteroides succinogenes</name>
    <dbReference type="NCBI Taxonomy" id="833"/>
    <lineage>
        <taxon>Bacteria</taxon>
        <taxon>Pseudomonadati</taxon>
        <taxon>Fibrobacterota</taxon>
        <taxon>Fibrobacteria</taxon>
        <taxon>Fibrobacterales</taxon>
        <taxon>Fibrobacteraceae</taxon>
        <taxon>Fibrobacter</taxon>
    </lineage>
</organism>
<dbReference type="PANTHER" id="PTHR43076:SF1">
    <property type="entry name" value="LIPOYL SYNTHASE 2"/>
    <property type="match status" value="1"/>
</dbReference>
<feature type="binding site" evidence="6">
    <location>
        <position position="62"/>
    </location>
    <ligand>
        <name>[4Fe-4S] cluster</name>
        <dbReference type="ChEBI" id="CHEBI:49883"/>
        <note>4Fe-4S-S-AdoMet</note>
    </ligand>
</feature>
<keyword evidence="1 6" id="KW-0004">4Fe-4S</keyword>
<dbReference type="SFLD" id="SFLDG01389">
    <property type="entry name" value="menaquinone_synthsis_involved"/>
    <property type="match status" value="1"/>
</dbReference>
<dbReference type="EMBL" id="UHJL01000004">
    <property type="protein sequence ID" value="SUQ25865.1"/>
    <property type="molecule type" value="Genomic_DNA"/>
</dbReference>
<dbReference type="GO" id="GO:0016765">
    <property type="term" value="F:transferase activity, transferring alkyl or aryl (other than methyl) groups"/>
    <property type="evidence" value="ECO:0007669"/>
    <property type="project" value="InterPro"/>
</dbReference>
<keyword evidence="5 6" id="KW-0411">Iron-sulfur</keyword>
<dbReference type="Pfam" id="PF04055">
    <property type="entry name" value="Radical_SAM"/>
    <property type="match status" value="1"/>
</dbReference>
<dbReference type="InterPro" id="IPR013785">
    <property type="entry name" value="Aldolase_TIM"/>
</dbReference>
<accession>A0A380S7W9</accession>
<dbReference type="InterPro" id="IPR045567">
    <property type="entry name" value="CofH/MnqC-like_C"/>
</dbReference>
<dbReference type="RefSeq" id="WP_109573510.1">
    <property type="nucleotide sequence ID" value="NZ_UHJL01000004.1"/>
</dbReference>
<evidence type="ECO:0000256" key="7">
    <source>
        <dbReference type="PIRSR" id="PIRSR004762-2"/>
    </source>
</evidence>
<evidence type="ECO:0000256" key="6">
    <source>
        <dbReference type="PIRSR" id="PIRSR004762-1"/>
    </source>
</evidence>
<dbReference type="Pfam" id="PF19288">
    <property type="entry name" value="CofH_C"/>
    <property type="match status" value="1"/>
</dbReference>
<dbReference type="InterPro" id="IPR020050">
    <property type="entry name" value="FO_synthase_su2"/>
</dbReference>
<evidence type="ECO:0000259" key="8">
    <source>
        <dbReference type="PROSITE" id="PS51918"/>
    </source>
</evidence>
<keyword evidence="3" id="KW-0479">Metal-binding</keyword>
<dbReference type="InterPro" id="IPR034405">
    <property type="entry name" value="F420"/>
</dbReference>
<dbReference type="GO" id="GO:0046872">
    <property type="term" value="F:metal ion binding"/>
    <property type="evidence" value="ECO:0007669"/>
    <property type="project" value="UniProtKB-KW"/>
</dbReference>
<evidence type="ECO:0000256" key="5">
    <source>
        <dbReference type="ARBA" id="ARBA00023014"/>
    </source>
</evidence>
<proteinExistence type="predicted"/>
<dbReference type="SUPFAM" id="SSF102114">
    <property type="entry name" value="Radical SAM enzymes"/>
    <property type="match status" value="1"/>
</dbReference>
<dbReference type="InterPro" id="IPR058240">
    <property type="entry name" value="rSAM_sf"/>
</dbReference>
<evidence type="ECO:0000256" key="4">
    <source>
        <dbReference type="ARBA" id="ARBA00023004"/>
    </source>
</evidence>
<dbReference type="PIRSF" id="PIRSF004762">
    <property type="entry name" value="CHP00423"/>
    <property type="match status" value="1"/>
</dbReference>
<keyword evidence="2 6" id="KW-0949">S-adenosyl-L-methionine</keyword>
<feature type="binding site" evidence="7">
    <location>
        <position position="173"/>
    </location>
    <ligand>
        <name>S-adenosyl-L-methionine</name>
        <dbReference type="ChEBI" id="CHEBI:59789"/>
    </ligand>
</feature>
<feature type="binding site" evidence="7">
    <location>
        <position position="306"/>
    </location>
    <ligand>
        <name>(3R)-3-methyl-D-ornithine</name>
        <dbReference type="ChEBI" id="CHEBI:64642"/>
    </ligand>
</feature>
<dbReference type="SFLD" id="SFLDF00342">
    <property type="entry name" value="cyclic_dehypoxanthine_futalosi"/>
    <property type="match status" value="1"/>
</dbReference>
<evidence type="ECO:0000256" key="3">
    <source>
        <dbReference type="ARBA" id="ARBA00022723"/>
    </source>
</evidence>
<evidence type="ECO:0000256" key="1">
    <source>
        <dbReference type="ARBA" id="ARBA00022485"/>
    </source>
</evidence>
<gene>
    <name evidence="9" type="ORF">SAMN05661053_2660</name>
</gene>
<dbReference type="GO" id="GO:0044689">
    <property type="term" value="F:7,8-didemethyl-8-hydroxy-5-deazariboflavin synthase activity"/>
    <property type="evidence" value="ECO:0007669"/>
    <property type="project" value="TreeGrafter"/>
</dbReference>
<feature type="binding site" evidence="7">
    <location>
        <position position="68"/>
    </location>
    <ligand>
        <name>S-adenosyl-L-methionine</name>
        <dbReference type="ChEBI" id="CHEBI:59789"/>
    </ligand>
</feature>
<reference evidence="9 10" key="1">
    <citation type="submission" date="2017-08" db="EMBL/GenBank/DDBJ databases">
        <authorList>
            <person name="de Groot N.N."/>
        </authorList>
    </citation>
    <scope>NUCLEOTIDE SEQUENCE [LARGE SCALE GENOMIC DNA]</scope>
    <source>
        <strain evidence="9 10">HM2</strain>
    </source>
</reference>
<dbReference type="InterPro" id="IPR006638">
    <property type="entry name" value="Elp3/MiaA/NifB-like_rSAM"/>
</dbReference>
<feature type="binding site" evidence="6">
    <location>
        <position position="66"/>
    </location>
    <ligand>
        <name>[4Fe-4S] cluster</name>
        <dbReference type="ChEBI" id="CHEBI:49883"/>
        <note>4Fe-4S-S-AdoMet</note>
    </ligand>
</feature>
<keyword evidence="4 6" id="KW-0408">Iron</keyword>
<dbReference type="PROSITE" id="PS51918">
    <property type="entry name" value="RADICAL_SAM"/>
    <property type="match status" value="1"/>
</dbReference>
<sequence>MNSLLNKAIAQERLTPAEGLEILKNVPWTEVVEAADTVRKAKLPGNRVGYTAFRIVNYTNVCEVTCSFCSFCRPAKHPEAYILSLDEIRQKTLEAKAKGADQIFLQGGVNKEIPLSYYTDVLKMLTQELGVKVRGFSPVELVRIAEFNGITLDELLDIFKDAGLSSVPGAGAEILSDRMRQILSPKKLPAQQWCDTLAACHKKGLPGSANIVIGSAETAEEVIEHLEYVRKTQDIAGGFKSFVVWTFQPQTDKFPIRHVRGDEYLKLLALSRLYLDNVPHIEVSLLGMGLSLGELGLHAGADDINSIVIEENVLQNHGLTTIEQAENFIKNAGFTPYRRSLNFD</sequence>
<evidence type="ECO:0000256" key="2">
    <source>
        <dbReference type="ARBA" id="ARBA00022691"/>
    </source>
</evidence>
<name>A0A380S7W9_FIBSU</name>
<dbReference type="SMART" id="SM00729">
    <property type="entry name" value="Elp3"/>
    <property type="match status" value="1"/>
</dbReference>
<dbReference type="PANTHER" id="PTHR43076">
    <property type="entry name" value="FO SYNTHASE (COFH)"/>
    <property type="match status" value="1"/>
</dbReference>
<feature type="binding site" evidence="6">
    <location>
        <position position="69"/>
    </location>
    <ligand>
        <name>[4Fe-4S] cluster</name>
        <dbReference type="ChEBI" id="CHEBI:49883"/>
        <note>4Fe-4S-S-AdoMet</note>
    </ligand>
</feature>
<protein>
    <submittedName>
        <fullName evidence="9">De-hypoxanthine futalosine cyclase</fullName>
    </submittedName>
</protein>
<feature type="binding site" evidence="7">
    <location>
        <position position="137"/>
    </location>
    <ligand>
        <name>(3R)-3-methyl-D-ornithine</name>
        <dbReference type="ChEBI" id="CHEBI:64642"/>
    </ligand>
</feature>